<dbReference type="Gene3D" id="3.40.140.10">
    <property type="entry name" value="Cytidine Deaminase, domain 2"/>
    <property type="match status" value="1"/>
</dbReference>
<dbReference type="PROSITE" id="PS51747">
    <property type="entry name" value="CYT_DCMP_DEAMINASES_2"/>
    <property type="match status" value="1"/>
</dbReference>
<dbReference type="Pfam" id="PF00383">
    <property type="entry name" value="dCMP_cyt_deam_1"/>
    <property type="match status" value="1"/>
</dbReference>
<feature type="domain" description="CMP/dCMP-type deaminase" evidence="1">
    <location>
        <begin position="59"/>
        <end position="173"/>
    </location>
</feature>
<dbReference type="GO" id="GO:0006152">
    <property type="term" value="P:purine nucleoside catabolic process"/>
    <property type="evidence" value="ECO:0007669"/>
    <property type="project" value="TreeGrafter"/>
</dbReference>
<dbReference type="EMBL" id="JACRJB010000025">
    <property type="protein sequence ID" value="MBI5129819.1"/>
    <property type="molecule type" value="Genomic_DNA"/>
</dbReference>
<evidence type="ECO:0000259" key="1">
    <source>
        <dbReference type="PROSITE" id="PS51747"/>
    </source>
</evidence>
<dbReference type="Proteomes" id="UP000782519">
    <property type="component" value="Unassembled WGS sequence"/>
</dbReference>
<dbReference type="SUPFAM" id="SSF53927">
    <property type="entry name" value="Cytidine deaminase-like"/>
    <property type="match status" value="1"/>
</dbReference>
<sequence length="214" mass="23062">MTKSPIEAASPLDTLFASATVVHRRNFLTTGAAAFGAAMVPAGATVAEAKPAASAAITEQDRKHMTQAIALMRKAGVIEKTGGAFGAVIVRDGEVLAATGNSVLRDNDPSAHAEVNAIRAACKKVGAPNLRGATMYTSCECCPMCYATAYWARLDRIFFAASWTDYADLFDDSNIGADMKHPYAKRKVRIAQMMRSDAQKVWQEFRALPDHARY</sequence>
<dbReference type="AlphaFoldDB" id="A0A933RX44"/>
<evidence type="ECO:0000313" key="3">
    <source>
        <dbReference type="Proteomes" id="UP000782519"/>
    </source>
</evidence>
<dbReference type="PANTHER" id="PTHR11079">
    <property type="entry name" value="CYTOSINE DEAMINASE FAMILY MEMBER"/>
    <property type="match status" value="1"/>
</dbReference>
<gene>
    <name evidence="2" type="ORF">HZA66_10275</name>
</gene>
<dbReference type="InterPro" id="IPR002125">
    <property type="entry name" value="CMP_dCMP_dom"/>
</dbReference>
<dbReference type="CDD" id="cd01285">
    <property type="entry name" value="nucleoside_deaminase"/>
    <property type="match status" value="1"/>
</dbReference>
<dbReference type="InterPro" id="IPR006311">
    <property type="entry name" value="TAT_signal"/>
</dbReference>
<dbReference type="PANTHER" id="PTHR11079:SF161">
    <property type="entry name" value="CMP_DCMP-TYPE DEAMINASE DOMAIN-CONTAINING PROTEIN"/>
    <property type="match status" value="1"/>
</dbReference>
<evidence type="ECO:0000313" key="2">
    <source>
        <dbReference type="EMBL" id="MBI5129819.1"/>
    </source>
</evidence>
<name>A0A933RX44_RHOPL</name>
<organism evidence="2 3">
    <name type="scientific">Rhodopseudomonas palustris</name>
    <dbReference type="NCBI Taxonomy" id="1076"/>
    <lineage>
        <taxon>Bacteria</taxon>
        <taxon>Pseudomonadati</taxon>
        <taxon>Pseudomonadota</taxon>
        <taxon>Alphaproteobacteria</taxon>
        <taxon>Hyphomicrobiales</taxon>
        <taxon>Nitrobacteraceae</taxon>
        <taxon>Rhodopseudomonas</taxon>
    </lineage>
</organism>
<comment type="caution">
    <text evidence="2">The sequence shown here is derived from an EMBL/GenBank/DDBJ whole genome shotgun (WGS) entry which is preliminary data.</text>
</comment>
<protein>
    <submittedName>
        <fullName evidence="2">Nucleoside deaminase</fullName>
    </submittedName>
</protein>
<proteinExistence type="predicted"/>
<accession>A0A933RX44</accession>
<dbReference type="PROSITE" id="PS51318">
    <property type="entry name" value="TAT"/>
    <property type="match status" value="1"/>
</dbReference>
<dbReference type="GO" id="GO:0047974">
    <property type="term" value="F:guanosine deaminase activity"/>
    <property type="evidence" value="ECO:0007669"/>
    <property type="project" value="TreeGrafter"/>
</dbReference>
<dbReference type="InterPro" id="IPR016193">
    <property type="entry name" value="Cytidine_deaminase-like"/>
</dbReference>
<reference evidence="2" key="1">
    <citation type="submission" date="2020-07" db="EMBL/GenBank/DDBJ databases">
        <title>Huge and variable diversity of episymbiotic CPR bacteria and DPANN archaea in groundwater ecosystems.</title>
        <authorList>
            <person name="He C.Y."/>
            <person name="Keren R."/>
            <person name="Whittaker M."/>
            <person name="Farag I.F."/>
            <person name="Doudna J."/>
            <person name="Cate J.H.D."/>
            <person name="Banfield J.F."/>
        </authorList>
    </citation>
    <scope>NUCLEOTIDE SEQUENCE</scope>
    <source>
        <strain evidence="2">NC_groundwater_1818_Pr3_B-0.1um_66_35</strain>
    </source>
</reference>